<dbReference type="PROSITE" id="PS50280">
    <property type="entry name" value="SET"/>
    <property type="match status" value="1"/>
</dbReference>
<dbReference type="Pfam" id="PF00856">
    <property type="entry name" value="SET"/>
    <property type="match status" value="1"/>
</dbReference>
<feature type="region of interest" description="Disordered" evidence="5">
    <location>
        <begin position="1"/>
        <end position="312"/>
    </location>
</feature>
<dbReference type="SMART" id="SM00468">
    <property type="entry name" value="PreSET"/>
    <property type="match status" value="1"/>
</dbReference>
<dbReference type="InterPro" id="IPR043550">
    <property type="entry name" value="EHMT1/EHMT2"/>
</dbReference>
<accession>A0A1W0X9I0</accession>
<dbReference type="InterPro" id="IPR007728">
    <property type="entry name" value="Pre-SET_dom"/>
</dbReference>
<keyword evidence="4" id="KW-0949">S-adenosyl-L-methionine</keyword>
<dbReference type="Proteomes" id="UP000192578">
    <property type="component" value="Unassembled WGS sequence"/>
</dbReference>
<feature type="compositionally biased region" description="Basic and acidic residues" evidence="5">
    <location>
        <begin position="59"/>
        <end position="82"/>
    </location>
</feature>
<feature type="region of interest" description="Disordered" evidence="5">
    <location>
        <begin position="336"/>
        <end position="360"/>
    </location>
</feature>
<feature type="compositionally biased region" description="Polar residues" evidence="5">
    <location>
        <begin position="503"/>
        <end position="516"/>
    </location>
</feature>
<feature type="compositionally biased region" description="Basic and acidic residues" evidence="5">
    <location>
        <begin position="581"/>
        <end position="590"/>
    </location>
</feature>
<keyword evidence="8" id="KW-1185">Reference proteome</keyword>
<proteinExistence type="predicted"/>
<keyword evidence="3" id="KW-0489">Methyltransferase</keyword>
<feature type="compositionally biased region" description="Polar residues" evidence="5">
    <location>
        <begin position="431"/>
        <end position="443"/>
    </location>
</feature>
<evidence type="ECO:0000256" key="4">
    <source>
        <dbReference type="ARBA" id="ARBA00022691"/>
    </source>
</evidence>
<evidence type="ECO:0000313" key="7">
    <source>
        <dbReference type="EMBL" id="OQV24054.1"/>
    </source>
</evidence>
<name>A0A1W0X9I0_HYPEX</name>
<dbReference type="GO" id="GO:0005694">
    <property type="term" value="C:chromosome"/>
    <property type="evidence" value="ECO:0007669"/>
    <property type="project" value="UniProtKB-SubCell"/>
</dbReference>
<keyword evidence="3" id="KW-0808">Transferase</keyword>
<evidence type="ECO:0000313" key="8">
    <source>
        <dbReference type="Proteomes" id="UP000192578"/>
    </source>
</evidence>
<protein>
    <submittedName>
        <fullName evidence="7">Histone-lysine N-methyltransferase EHMT1</fullName>
    </submittedName>
</protein>
<dbReference type="PANTHER" id="PTHR46307:SF4">
    <property type="entry name" value="G9A, ISOFORM B"/>
    <property type="match status" value="1"/>
</dbReference>
<dbReference type="SUPFAM" id="SSF48403">
    <property type="entry name" value="Ankyrin repeat"/>
    <property type="match status" value="1"/>
</dbReference>
<dbReference type="Gene3D" id="2.170.270.10">
    <property type="entry name" value="SET domain"/>
    <property type="match status" value="1"/>
</dbReference>
<evidence type="ECO:0000256" key="1">
    <source>
        <dbReference type="ARBA" id="ARBA00004286"/>
    </source>
</evidence>
<feature type="compositionally biased region" description="Basic and acidic residues" evidence="5">
    <location>
        <begin position="112"/>
        <end position="137"/>
    </location>
</feature>
<dbReference type="Pfam" id="PF05033">
    <property type="entry name" value="Pre-SET"/>
    <property type="match status" value="1"/>
</dbReference>
<dbReference type="InterPro" id="IPR046341">
    <property type="entry name" value="SET_dom_sf"/>
</dbReference>
<feature type="region of interest" description="Disordered" evidence="5">
    <location>
        <begin position="573"/>
        <end position="598"/>
    </location>
</feature>
<dbReference type="SUPFAM" id="SSF82199">
    <property type="entry name" value="SET domain"/>
    <property type="match status" value="1"/>
</dbReference>
<dbReference type="SMART" id="SM00317">
    <property type="entry name" value="SET"/>
    <property type="match status" value="1"/>
</dbReference>
<dbReference type="Gene3D" id="1.25.40.20">
    <property type="entry name" value="Ankyrin repeat-containing domain"/>
    <property type="match status" value="1"/>
</dbReference>
<feature type="compositionally biased region" description="Low complexity" evidence="5">
    <location>
        <begin position="475"/>
        <end position="490"/>
    </location>
</feature>
<feature type="compositionally biased region" description="Low complexity" evidence="5">
    <location>
        <begin position="522"/>
        <end position="539"/>
    </location>
</feature>
<dbReference type="OrthoDB" id="616263at2759"/>
<feature type="compositionally biased region" description="Basic and acidic residues" evidence="5">
    <location>
        <begin position="286"/>
        <end position="308"/>
    </location>
</feature>
<sequence>MTDRPREKRLDIDRSHSGGNLPAVRNPTGHRPALSPAPDGARSTSSTHRNSTHGSGSRSDYRASNRRPPSDQHCSRSPDYRNARHKRRPSRSPPRRFTAGRPQSRYHQNRSRQYERHNDERQFDRMYERFQRRREDSSASSSSSGLFIPRATRDRRSPSHYSSRSRDDHRYKRRTINSDDQQSPFESDADDEKSMLNIPTGKPKFTAKQSHRTTSPCYPSRRSGRYSAHDSSPSRRHRRRDSRERHRHEHTPTRRKGSHSSHDNIRQASASAPQSLLLSSGVTEPSLDRNESRIHSGELGASRRREQSETELVTAPVVRRHSVTDVESVLRQSESVLRQSAAPATVDASEKHSQPASSISLDEGGSWVVRDITAAFRKNITQAAVEREMAICVHNRRRLWSHGRRSCLQLYRFHENMAQFDAPLPAEETSLGGSENTLNSPLTATPYGTDLIRALNSTRPSSPALSEDLSENLDTSRASSTRTNSSSTTAVDVPNRERGVSASPFNRSVTTPTAMTPDSGIDSRGSSVRDTSSSTASVSENDTQLLEHQVAVAGKPSTSSGMTDHGCVSAALRSTRNAKRPLSETVDRTPTKGPVSAAQNARMLEQQLAVLNVWRDTTRGVAGTGVQQKTSAKERSKRGSKDHSLFMDEVMVLPDSPNAILLRDRSQLLSSSASVSADREIASLHESSQSMASLEVSCKKMSAVDVVEMDIMAKKHRKVELLVPDYKHQEPKRFVGMFHGKIVAECNKLCGVMNKAEKKRTIPPFGKVSQCDVINVLRNIQTAADLTDPLLVQVAMYAAAAHRKQDSLLTIILLLIANGFDCNTKNDAGDSMLKMAFFTGDMCLIDVMLNAADLEDLDDAGNSALHVAVLKWLADRTCWNIVIMVLSLPHKNASLLFAKNKEMRSPLALCLAEPDFTKNHLEQFILAFGPAAIEAEKSDCLIHLLATFRRVDLLTFAISHYTFPPDRLDSEKRTFLHILAASATLGRDDVEALGELTRVVKASVDIKDKKGRTALDIARASGNLELVKELTDRASGPIDKQGLVLKDLAQGKEPFPIRVVNDRSSQRMEDFVYVRQNIYLGDGPKTKGSMSCGCRLGMCSTTTCVCLKRGLGYSSTGTIVPGTCKGNPIFECGSQCACGPNCSSRVVNGEFEVFMTAKRGWGLRTSRTVQPGEFICEFVGEVVESDRLLHRDQNNDWAMELTVDNYDGTMFHVDPTVCGNVARFLNHSCDPNLFPVRVYQSGDAPDTGVVMAMFSAQVIQKDRELTFHYGDAYWERQMERGIYCNCGSSKCKFKAKTSKKRKAAC</sequence>
<evidence type="ECO:0000256" key="5">
    <source>
        <dbReference type="SAM" id="MobiDB-lite"/>
    </source>
</evidence>
<dbReference type="GO" id="GO:0042054">
    <property type="term" value="F:histone methyltransferase activity"/>
    <property type="evidence" value="ECO:0007669"/>
    <property type="project" value="InterPro"/>
</dbReference>
<dbReference type="PANTHER" id="PTHR46307">
    <property type="entry name" value="G9A, ISOFORM B"/>
    <property type="match status" value="1"/>
</dbReference>
<dbReference type="GO" id="GO:0002039">
    <property type="term" value="F:p53 binding"/>
    <property type="evidence" value="ECO:0007669"/>
    <property type="project" value="InterPro"/>
</dbReference>
<feature type="region of interest" description="Disordered" evidence="5">
    <location>
        <begin position="457"/>
        <end position="544"/>
    </location>
</feature>
<comment type="caution">
    <text evidence="7">The sequence shown here is derived from an EMBL/GenBank/DDBJ whole genome shotgun (WGS) entry which is preliminary data.</text>
</comment>
<organism evidence="7 8">
    <name type="scientific">Hypsibius exemplaris</name>
    <name type="common">Freshwater tardigrade</name>
    <dbReference type="NCBI Taxonomy" id="2072580"/>
    <lineage>
        <taxon>Eukaryota</taxon>
        <taxon>Metazoa</taxon>
        <taxon>Ecdysozoa</taxon>
        <taxon>Tardigrada</taxon>
        <taxon>Eutardigrada</taxon>
        <taxon>Parachela</taxon>
        <taxon>Hypsibioidea</taxon>
        <taxon>Hypsibiidae</taxon>
        <taxon>Hypsibius</taxon>
    </lineage>
</organism>
<feature type="compositionally biased region" description="Basic and acidic residues" evidence="5">
    <location>
        <begin position="631"/>
        <end position="643"/>
    </location>
</feature>
<feature type="compositionally biased region" description="Basic residues" evidence="5">
    <location>
        <begin position="83"/>
        <end position="94"/>
    </location>
</feature>
<dbReference type="EMBL" id="MTYJ01000008">
    <property type="protein sequence ID" value="OQV24054.1"/>
    <property type="molecule type" value="Genomic_DNA"/>
</dbReference>
<dbReference type="GO" id="GO:0005634">
    <property type="term" value="C:nucleus"/>
    <property type="evidence" value="ECO:0007669"/>
    <property type="project" value="InterPro"/>
</dbReference>
<evidence type="ECO:0000259" key="6">
    <source>
        <dbReference type="PROSITE" id="PS50280"/>
    </source>
</evidence>
<feature type="domain" description="SET" evidence="6">
    <location>
        <begin position="1149"/>
        <end position="1270"/>
    </location>
</feature>
<feature type="compositionally biased region" description="Low complexity" evidence="5">
    <location>
        <begin position="42"/>
        <end position="57"/>
    </location>
</feature>
<dbReference type="GO" id="GO:0016279">
    <property type="term" value="F:protein-lysine N-methyltransferase activity"/>
    <property type="evidence" value="ECO:0007669"/>
    <property type="project" value="InterPro"/>
</dbReference>
<evidence type="ECO:0000256" key="3">
    <source>
        <dbReference type="ARBA" id="ARBA00022603"/>
    </source>
</evidence>
<feature type="compositionally biased region" description="Basic residues" evidence="5">
    <location>
        <begin position="234"/>
        <end position="259"/>
    </location>
</feature>
<dbReference type="InterPro" id="IPR001214">
    <property type="entry name" value="SET_dom"/>
</dbReference>
<feature type="region of interest" description="Disordered" evidence="5">
    <location>
        <begin position="622"/>
        <end position="643"/>
    </location>
</feature>
<dbReference type="GO" id="GO:0008270">
    <property type="term" value="F:zinc ion binding"/>
    <property type="evidence" value="ECO:0007669"/>
    <property type="project" value="InterPro"/>
</dbReference>
<dbReference type="InterPro" id="IPR036770">
    <property type="entry name" value="Ankyrin_rpt-contain_sf"/>
</dbReference>
<reference evidence="8" key="1">
    <citation type="submission" date="2017-01" db="EMBL/GenBank/DDBJ databases">
        <title>Comparative genomics of anhydrobiosis in the tardigrade Hypsibius dujardini.</title>
        <authorList>
            <person name="Yoshida Y."/>
            <person name="Koutsovoulos G."/>
            <person name="Laetsch D."/>
            <person name="Stevens L."/>
            <person name="Kumar S."/>
            <person name="Horikawa D."/>
            <person name="Ishino K."/>
            <person name="Komine S."/>
            <person name="Tomita M."/>
            <person name="Blaxter M."/>
            <person name="Arakawa K."/>
        </authorList>
    </citation>
    <scope>NUCLEOTIDE SEQUENCE [LARGE SCALE GENOMIC DNA]</scope>
    <source>
        <strain evidence="8">Z151</strain>
    </source>
</reference>
<feature type="compositionally biased region" description="Low complexity" evidence="5">
    <location>
        <begin position="267"/>
        <end position="280"/>
    </location>
</feature>
<dbReference type="GO" id="GO:0032259">
    <property type="term" value="P:methylation"/>
    <property type="evidence" value="ECO:0007669"/>
    <property type="project" value="UniProtKB-KW"/>
</dbReference>
<feature type="region of interest" description="Disordered" evidence="5">
    <location>
        <begin position="426"/>
        <end position="445"/>
    </location>
</feature>
<feature type="compositionally biased region" description="Basic and acidic residues" evidence="5">
    <location>
        <begin position="1"/>
        <end position="16"/>
    </location>
</feature>
<gene>
    <name evidence="7" type="ORF">BV898_02008</name>
</gene>
<comment type="subcellular location">
    <subcellularLocation>
        <location evidence="1">Chromosome</location>
    </subcellularLocation>
</comment>
<evidence type="ECO:0000256" key="2">
    <source>
        <dbReference type="ARBA" id="ARBA00022454"/>
    </source>
</evidence>
<keyword evidence="2" id="KW-0158">Chromosome</keyword>